<dbReference type="PANTHER" id="PTHR43696">
    <property type="entry name" value="COILED-COIL DOMAIN-CONTAINING PROTEIN 157"/>
    <property type="match status" value="1"/>
</dbReference>
<accession>A0A7J8GWG1</accession>
<reference evidence="2 3" key="1">
    <citation type="journal article" date="2020" name="Nature">
        <title>Six reference-quality genomes reveal evolution of bat adaptations.</title>
        <authorList>
            <person name="Jebb D."/>
            <person name="Huang Z."/>
            <person name="Pippel M."/>
            <person name="Hughes G.M."/>
            <person name="Lavrichenko K."/>
            <person name="Devanna P."/>
            <person name="Winkler S."/>
            <person name="Jermiin L.S."/>
            <person name="Skirmuntt E.C."/>
            <person name="Katzourakis A."/>
            <person name="Burkitt-Gray L."/>
            <person name="Ray D.A."/>
            <person name="Sullivan K.A.M."/>
            <person name="Roscito J.G."/>
            <person name="Kirilenko B.M."/>
            <person name="Davalos L.M."/>
            <person name="Corthals A.P."/>
            <person name="Power M.L."/>
            <person name="Jones G."/>
            <person name="Ransome R.D."/>
            <person name="Dechmann D.K.N."/>
            <person name="Locatelli A.G."/>
            <person name="Puechmaille S.J."/>
            <person name="Fedrigo O."/>
            <person name="Jarvis E.D."/>
            <person name="Hiller M."/>
            <person name="Vernes S.C."/>
            <person name="Myers E.W."/>
            <person name="Teeling E.C."/>
        </authorList>
    </citation>
    <scope>NUCLEOTIDE SEQUENCE [LARGE SCALE GENOMIC DNA]</scope>
    <source>
        <strain evidence="2">MRouAeg1</strain>
        <tissue evidence="2">Muscle</tissue>
    </source>
</reference>
<name>A0A7J8GWG1_ROUAE</name>
<dbReference type="AlphaFoldDB" id="A0A7J8GWG1"/>
<feature type="region of interest" description="Disordered" evidence="1">
    <location>
        <begin position="559"/>
        <end position="663"/>
    </location>
</feature>
<dbReference type="Proteomes" id="UP000593571">
    <property type="component" value="Unassembled WGS sequence"/>
</dbReference>
<gene>
    <name evidence="2" type="ORF">HJG63_002224</name>
</gene>
<protein>
    <submittedName>
        <fullName evidence="2">Coiled-coil domain containing 157</fullName>
    </submittedName>
</protein>
<evidence type="ECO:0000313" key="2">
    <source>
        <dbReference type="EMBL" id="KAF6464336.1"/>
    </source>
</evidence>
<organism evidence="2 3">
    <name type="scientific">Rousettus aegyptiacus</name>
    <name type="common">Egyptian fruit bat</name>
    <name type="synonym">Pteropus aegyptiacus</name>
    <dbReference type="NCBI Taxonomy" id="9407"/>
    <lineage>
        <taxon>Eukaryota</taxon>
        <taxon>Metazoa</taxon>
        <taxon>Chordata</taxon>
        <taxon>Craniata</taxon>
        <taxon>Vertebrata</taxon>
        <taxon>Euteleostomi</taxon>
        <taxon>Mammalia</taxon>
        <taxon>Eutheria</taxon>
        <taxon>Laurasiatheria</taxon>
        <taxon>Chiroptera</taxon>
        <taxon>Yinpterochiroptera</taxon>
        <taxon>Pteropodoidea</taxon>
        <taxon>Pteropodidae</taxon>
        <taxon>Rousettinae</taxon>
        <taxon>Rousettus</taxon>
    </lineage>
</organism>
<dbReference type="PANTHER" id="PTHR43696:SF9">
    <property type="entry name" value="COILED-COIL DOMAIN-CONTAINING PROTEIN 157"/>
    <property type="match status" value="1"/>
</dbReference>
<keyword evidence="3" id="KW-1185">Reference proteome</keyword>
<dbReference type="EMBL" id="JACASE010000005">
    <property type="protein sequence ID" value="KAF6464336.1"/>
    <property type="molecule type" value="Genomic_DNA"/>
</dbReference>
<evidence type="ECO:0000313" key="3">
    <source>
        <dbReference type="Proteomes" id="UP000593571"/>
    </source>
</evidence>
<evidence type="ECO:0000256" key="1">
    <source>
        <dbReference type="SAM" id="MobiDB-lite"/>
    </source>
</evidence>
<proteinExistence type="predicted"/>
<comment type="caution">
    <text evidence="2">The sequence shown here is derived from an EMBL/GenBank/DDBJ whole genome shotgun (WGS) entry which is preliminary data.</text>
</comment>
<dbReference type="InterPro" id="IPR029681">
    <property type="entry name" value="CCDC157"/>
</dbReference>
<sequence length="663" mass="74142">MAHLLGSQACMDSLRKDLTDLQGAIVDVFSRAGPVRFPSWKFPDRVACDLDMVALLEHYDHVPGDPEFTQLSHAVLLELVIDRLLLLLQSCARYLELCVLYQQAPHQKRANQGEIPTSKPTAKGEPARSPEFVTAKFIKTPSPMPGLQSPARTAENTRNVHSQTVETALVPCDACTSVQGSLREVGKVVISLCQSQNLPSSLVQFQQLVQDSMGFRPLPAATVGHWAAEQSKDLMRLSEHIGPLRTQLEEAEGQKDGLRKQVSELEQALQQEQGERQRQAEEAQKCLAKWEHDKQQLLTETSDLKMKVATLEGELKQQQESTQAVETKAQQLQEEAERRAEAERQVQQLEEQVQLLAGRLDGASQQIRWASTELDKEKARVDSMVRHQESLQAKQRALLQQLDSLDQEREELRGSLDEAEAQRAHVEEQLQRVQSEREQGQCQLRAQQELLQSLQGEKQGLEQATRDLQLTISELELELVELKEQERLLVAFPDLHRPVEAQIQSSGNVTDDMERQVQANDIRIRVLQEENGRLRSMLSKIREVAQQGGLKLIPQDQLWAPPSQGIQGASPPAQVQRASPGLLGRQHLPGSRMASAGRTLPGQPRTSPPQQPCGRPSKSSLEDVTHSTTCAHNPIRALARLRRRLSPSQSQGGPAHQPQERPM</sequence>
<feature type="region of interest" description="Disordered" evidence="1">
    <location>
        <begin position="409"/>
        <end position="432"/>
    </location>
</feature>